<dbReference type="AlphaFoldDB" id="A0A8S9QQ38"/>
<feature type="region of interest" description="Disordered" evidence="1">
    <location>
        <begin position="39"/>
        <end position="61"/>
    </location>
</feature>
<sequence>MVNKASKDVTSSSQFRSRDVAADDRSVLLFSIQLAKDRLNPDPLRSAPKRDIRGEGVYGSE</sequence>
<dbReference type="EMBL" id="QGKX02001290">
    <property type="protein sequence ID" value="KAF3541982.1"/>
    <property type="molecule type" value="Genomic_DNA"/>
</dbReference>
<organism evidence="2 3">
    <name type="scientific">Brassica cretica</name>
    <name type="common">Mustard</name>
    <dbReference type="NCBI Taxonomy" id="69181"/>
    <lineage>
        <taxon>Eukaryota</taxon>
        <taxon>Viridiplantae</taxon>
        <taxon>Streptophyta</taxon>
        <taxon>Embryophyta</taxon>
        <taxon>Tracheophyta</taxon>
        <taxon>Spermatophyta</taxon>
        <taxon>Magnoliopsida</taxon>
        <taxon>eudicotyledons</taxon>
        <taxon>Gunneridae</taxon>
        <taxon>Pentapetalae</taxon>
        <taxon>rosids</taxon>
        <taxon>malvids</taxon>
        <taxon>Brassicales</taxon>
        <taxon>Brassicaceae</taxon>
        <taxon>Brassiceae</taxon>
        <taxon>Brassica</taxon>
    </lineage>
</organism>
<feature type="region of interest" description="Disordered" evidence="1">
    <location>
        <begin position="1"/>
        <end position="20"/>
    </location>
</feature>
<evidence type="ECO:0000313" key="2">
    <source>
        <dbReference type="EMBL" id="KAF3541982.1"/>
    </source>
</evidence>
<protein>
    <submittedName>
        <fullName evidence="2">Uncharacterized protein</fullName>
    </submittedName>
</protein>
<name>A0A8S9QQ38_BRACR</name>
<comment type="caution">
    <text evidence="2">The sequence shown here is derived from an EMBL/GenBank/DDBJ whole genome shotgun (WGS) entry which is preliminary data.</text>
</comment>
<accession>A0A8S9QQ38</accession>
<gene>
    <name evidence="2" type="ORF">F2Q69_00022478</name>
</gene>
<dbReference type="Proteomes" id="UP000712600">
    <property type="component" value="Unassembled WGS sequence"/>
</dbReference>
<reference evidence="2" key="1">
    <citation type="submission" date="2019-12" db="EMBL/GenBank/DDBJ databases">
        <title>Genome sequencing and annotation of Brassica cretica.</title>
        <authorList>
            <person name="Studholme D.J."/>
            <person name="Sarris P."/>
        </authorList>
    </citation>
    <scope>NUCLEOTIDE SEQUENCE</scope>
    <source>
        <strain evidence="2">PFS-109/04</strain>
        <tissue evidence="2">Leaf</tissue>
    </source>
</reference>
<evidence type="ECO:0000313" key="3">
    <source>
        <dbReference type="Proteomes" id="UP000712600"/>
    </source>
</evidence>
<proteinExistence type="predicted"/>
<evidence type="ECO:0000256" key="1">
    <source>
        <dbReference type="SAM" id="MobiDB-lite"/>
    </source>
</evidence>